<feature type="transmembrane region" description="Helical" evidence="2">
    <location>
        <begin position="152"/>
        <end position="172"/>
    </location>
</feature>
<protein>
    <submittedName>
        <fullName evidence="3">Uncharacterized protein</fullName>
    </submittedName>
</protein>
<evidence type="ECO:0000313" key="3">
    <source>
        <dbReference type="EMBL" id="KAL0105227.1"/>
    </source>
</evidence>
<keyword evidence="2" id="KW-1133">Transmembrane helix</keyword>
<accession>A0AAW2EQ15</accession>
<dbReference type="Proteomes" id="UP001430953">
    <property type="component" value="Unassembled WGS sequence"/>
</dbReference>
<feature type="compositionally biased region" description="Polar residues" evidence="1">
    <location>
        <begin position="246"/>
        <end position="261"/>
    </location>
</feature>
<feature type="compositionally biased region" description="Basic and acidic residues" evidence="1">
    <location>
        <begin position="117"/>
        <end position="128"/>
    </location>
</feature>
<evidence type="ECO:0000256" key="1">
    <source>
        <dbReference type="SAM" id="MobiDB-lite"/>
    </source>
</evidence>
<feature type="compositionally biased region" description="Acidic residues" evidence="1">
    <location>
        <begin position="94"/>
        <end position="116"/>
    </location>
</feature>
<dbReference type="AlphaFoldDB" id="A0AAW2EQ15"/>
<keyword evidence="4" id="KW-1185">Reference proteome</keyword>
<feature type="region of interest" description="Disordered" evidence="1">
    <location>
        <begin position="246"/>
        <end position="276"/>
    </location>
</feature>
<sequence length="296" mass="33939">MITGTRLSLGINVSLYVIIAIFGVFLSLSLRLLFEAYYFDRYERGASHPGEKGREPVIPMDHRKLRRCPNLQYEDRLMSVFMSDYDENCTYVLDDEHDDDEDDNDDDSGSEEEEDSKEDKDEKERKIYRSKRSIEMKESAEEILKTRQMKSVTVAGHILVTMLLVSVIAALVEVLRIRFAREKDSSRAGTIISRRCSSNVDTPATRRPISRELIRSQMSFEIPGMHRSALRLLGARPPPLIRRSSFPTPQAKQAATSSLCSTPKKGLTRRPSAESDEEIRIVTNTLHHRARLIRRH</sequence>
<proteinExistence type="predicted"/>
<feature type="transmembrane region" description="Helical" evidence="2">
    <location>
        <begin position="13"/>
        <end position="34"/>
    </location>
</feature>
<evidence type="ECO:0000313" key="4">
    <source>
        <dbReference type="Proteomes" id="UP001430953"/>
    </source>
</evidence>
<gene>
    <name evidence="3" type="ORF">PUN28_016706</name>
</gene>
<name>A0AAW2EQ15_9HYME</name>
<organism evidence="3 4">
    <name type="scientific">Cardiocondyla obscurior</name>
    <dbReference type="NCBI Taxonomy" id="286306"/>
    <lineage>
        <taxon>Eukaryota</taxon>
        <taxon>Metazoa</taxon>
        <taxon>Ecdysozoa</taxon>
        <taxon>Arthropoda</taxon>
        <taxon>Hexapoda</taxon>
        <taxon>Insecta</taxon>
        <taxon>Pterygota</taxon>
        <taxon>Neoptera</taxon>
        <taxon>Endopterygota</taxon>
        <taxon>Hymenoptera</taxon>
        <taxon>Apocrita</taxon>
        <taxon>Aculeata</taxon>
        <taxon>Formicoidea</taxon>
        <taxon>Formicidae</taxon>
        <taxon>Myrmicinae</taxon>
        <taxon>Cardiocondyla</taxon>
    </lineage>
</organism>
<keyword evidence="2" id="KW-0472">Membrane</keyword>
<feature type="region of interest" description="Disordered" evidence="1">
    <location>
        <begin position="94"/>
        <end position="128"/>
    </location>
</feature>
<dbReference type="EMBL" id="JADYXP020000019">
    <property type="protein sequence ID" value="KAL0105227.1"/>
    <property type="molecule type" value="Genomic_DNA"/>
</dbReference>
<reference evidence="3 4" key="1">
    <citation type="submission" date="2023-03" db="EMBL/GenBank/DDBJ databases">
        <title>High recombination rates correlate with genetic variation in Cardiocondyla obscurior ants.</title>
        <authorList>
            <person name="Errbii M."/>
        </authorList>
    </citation>
    <scope>NUCLEOTIDE SEQUENCE [LARGE SCALE GENOMIC DNA]</scope>
    <source>
        <strain evidence="3">Alpha-2009</strain>
        <tissue evidence="3">Whole body</tissue>
    </source>
</reference>
<evidence type="ECO:0000256" key="2">
    <source>
        <dbReference type="SAM" id="Phobius"/>
    </source>
</evidence>
<keyword evidence="2" id="KW-0812">Transmembrane</keyword>
<comment type="caution">
    <text evidence="3">The sequence shown here is derived from an EMBL/GenBank/DDBJ whole genome shotgun (WGS) entry which is preliminary data.</text>
</comment>